<proteinExistence type="predicted"/>
<name>A0A914APU2_PATMI</name>
<accession>A0A914APU2</accession>
<dbReference type="AlphaFoldDB" id="A0A914APU2"/>
<feature type="region of interest" description="Disordered" evidence="1">
    <location>
        <begin position="314"/>
        <end position="345"/>
    </location>
</feature>
<dbReference type="RefSeq" id="XP_038065777.1">
    <property type="nucleotide sequence ID" value="XM_038209849.1"/>
</dbReference>
<dbReference type="OrthoDB" id="10025386at2759"/>
<reference evidence="2" key="1">
    <citation type="submission" date="2022-11" db="UniProtKB">
        <authorList>
            <consortium name="EnsemblMetazoa"/>
        </authorList>
    </citation>
    <scope>IDENTIFICATION</scope>
</reference>
<feature type="compositionally biased region" description="Acidic residues" evidence="1">
    <location>
        <begin position="316"/>
        <end position="325"/>
    </location>
</feature>
<dbReference type="EnsemblMetazoa" id="XM_038209849.1">
    <property type="protein sequence ID" value="XP_038065777.1"/>
    <property type="gene ID" value="LOC119735904"/>
</dbReference>
<protein>
    <submittedName>
        <fullName evidence="2">Uncharacterized protein</fullName>
    </submittedName>
</protein>
<keyword evidence="3" id="KW-1185">Reference proteome</keyword>
<dbReference type="GeneID" id="119735904"/>
<evidence type="ECO:0000313" key="3">
    <source>
        <dbReference type="Proteomes" id="UP000887568"/>
    </source>
</evidence>
<dbReference type="Proteomes" id="UP000887568">
    <property type="component" value="Unplaced"/>
</dbReference>
<dbReference type="PANTHER" id="PTHR46704">
    <property type="entry name" value="CXC DOMAIN-CONTAINING PROTEIN-RELATED"/>
    <property type="match status" value="1"/>
</dbReference>
<organism evidence="2 3">
    <name type="scientific">Patiria miniata</name>
    <name type="common">Bat star</name>
    <name type="synonym">Asterina miniata</name>
    <dbReference type="NCBI Taxonomy" id="46514"/>
    <lineage>
        <taxon>Eukaryota</taxon>
        <taxon>Metazoa</taxon>
        <taxon>Echinodermata</taxon>
        <taxon>Eleutherozoa</taxon>
        <taxon>Asterozoa</taxon>
        <taxon>Asteroidea</taxon>
        <taxon>Valvatacea</taxon>
        <taxon>Valvatida</taxon>
        <taxon>Asterinidae</taxon>
        <taxon>Patiria</taxon>
    </lineage>
</organism>
<sequence length="536" mass="60001">MAAPSHVELVCACHVTNVESEPVIAFKEASWDKIVDCVSTWKDIDGVERKVSCEFDANKRELYGYHRKCYQRFTDKRRKGQALVRKDKGNLKAEAVSKSPPGLSSEESSLDVQPSKVLRSGVKTPRSDVSRRSEHVLPETCIICLASKSTVDRTTKKRKLERLVTCETDGSKLLEAARAKNDHRVLLQIEGLDPVCIEVRYHASCYKQYTKCTYEGRPTSGRYLSESFSYFCDEVITRRLIAGGEIIKMNTLNKLFINTARKREYIDITTYRNSQLKARLTHKFPELQYVQPKSTLCEFVFCPADEDRVLVGLQDSESDSSESESDESRTSNLSSEGDQHQHDQVHVHEVLSSNPDHEDAAQIYRSALVLNDAVSNTHSVTKWPPTASSLTESESADIVPPLLFNFIAWCTGLHNDFSTERVEVQDHADKVKVLSIAQDIVSLSSQGRKLMPKHLALGMTLRHMTGSSKLQQLLNGFGHCVSHSVSLEHDTALATQQLQLGNGVPPGFVSGMFTTLVWDNNDFGEETLTGTDMLLI</sequence>
<evidence type="ECO:0000256" key="1">
    <source>
        <dbReference type="SAM" id="MobiDB-lite"/>
    </source>
</evidence>
<dbReference type="PANTHER" id="PTHR46704:SF9">
    <property type="entry name" value="BHLH DOMAIN-CONTAINING PROTEIN"/>
    <property type="match status" value="1"/>
</dbReference>
<feature type="compositionally biased region" description="Low complexity" evidence="1">
    <location>
        <begin position="97"/>
        <end position="107"/>
    </location>
</feature>
<evidence type="ECO:0000313" key="2">
    <source>
        <dbReference type="EnsemblMetazoa" id="XP_038065777.1"/>
    </source>
</evidence>
<feature type="region of interest" description="Disordered" evidence="1">
    <location>
        <begin position="89"/>
        <end position="129"/>
    </location>
</feature>
<dbReference type="OMA" id="ARAKNDH"/>